<organism evidence="2 3">
    <name type="scientific">Smittium culicis</name>
    <dbReference type="NCBI Taxonomy" id="133412"/>
    <lineage>
        <taxon>Eukaryota</taxon>
        <taxon>Fungi</taxon>
        <taxon>Fungi incertae sedis</taxon>
        <taxon>Zoopagomycota</taxon>
        <taxon>Kickxellomycotina</taxon>
        <taxon>Harpellomycetes</taxon>
        <taxon>Harpellales</taxon>
        <taxon>Legeriomycetaceae</taxon>
        <taxon>Smittium</taxon>
    </lineage>
</organism>
<reference evidence="2 3" key="1">
    <citation type="submission" date="2017-01" db="EMBL/GenBank/DDBJ databases">
        <authorList>
            <person name="Mah S.A."/>
            <person name="Swanson W.J."/>
            <person name="Moy G.W."/>
            <person name="Vacquier V.D."/>
        </authorList>
    </citation>
    <scope>NUCLEOTIDE SEQUENCE [LARGE SCALE GENOMIC DNA]</scope>
    <source>
        <strain evidence="2 3">GSMNP</strain>
    </source>
</reference>
<evidence type="ECO:0000256" key="1">
    <source>
        <dbReference type="SAM" id="Coils"/>
    </source>
</evidence>
<feature type="coiled-coil region" evidence="1">
    <location>
        <begin position="8"/>
        <end position="64"/>
    </location>
</feature>
<keyword evidence="3" id="KW-1185">Reference proteome</keyword>
<keyword evidence="1" id="KW-0175">Coiled coil</keyword>
<name>A0A1R1XD63_9FUNG</name>
<comment type="caution">
    <text evidence="2">The sequence shown here is derived from an EMBL/GenBank/DDBJ whole genome shotgun (WGS) entry which is preliminary data.</text>
</comment>
<evidence type="ECO:0000313" key="2">
    <source>
        <dbReference type="EMBL" id="OMJ12548.1"/>
    </source>
</evidence>
<proteinExistence type="predicted"/>
<accession>A0A1R1XD63</accession>
<gene>
    <name evidence="2" type="ORF">AYI70_g9046</name>
</gene>
<feature type="non-terminal residue" evidence="2">
    <location>
        <position position="1"/>
    </location>
</feature>
<dbReference type="AlphaFoldDB" id="A0A1R1XD63"/>
<sequence>FVSTKLDLSHSQEIISKQNEKIRELEARLSIERMKAEESLRDEMEKLANKNLDLAIKHQLLEDKTDELENALVRVNTLYADSENDRITLLNKWNDLRKAMN</sequence>
<protein>
    <submittedName>
        <fullName evidence="2">Uncharacterized protein</fullName>
    </submittedName>
</protein>
<dbReference type="Proteomes" id="UP000187283">
    <property type="component" value="Unassembled WGS sequence"/>
</dbReference>
<dbReference type="OrthoDB" id="295078at2759"/>
<dbReference type="EMBL" id="LSSN01003913">
    <property type="protein sequence ID" value="OMJ12548.1"/>
    <property type="molecule type" value="Genomic_DNA"/>
</dbReference>
<dbReference type="STRING" id="133412.A0A1R1XD63"/>
<evidence type="ECO:0000313" key="3">
    <source>
        <dbReference type="Proteomes" id="UP000187283"/>
    </source>
</evidence>